<dbReference type="CDD" id="cd07379">
    <property type="entry name" value="MPP_239FB"/>
    <property type="match status" value="1"/>
</dbReference>
<protein>
    <recommendedName>
        <fullName evidence="2">Calcineurin-like phosphoesterase domain-containing protein</fullName>
    </recommendedName>
</protein>
<dbReference type="InterPro" id="IPR029052">
    <property type="entry name" value="Metallo-depent_PP-like"/>
</dbReference>
<proteinExistence type="predicted"/>
<dbReference type="Gene3D" id="3.60.21.10">
    <property type="match status" value="1"/>
</dbReference>
<dbReference type="PANTHER" id="PTHR12905">
    <property type="entry name" value="METALLOPHOSPHOESTERASE"/>
    <property type="match status" value="1"/>
</dbReference>
<gene>
    <name evidence="3" type="ORF">PGLA1383_LOCUS54477</name>
</gene>
<dbReference type="EMBL" id="CAJNNV010032253">
    <property type="protein sequence ID" value="CAE8639441.1"/>
    <property type="molecule type" value="Genomic_DNA"/>
</dbReference>
<evidence type="ECO:0000259" key="2">
    <source>
        <dbReference type="Pfam" id="PF00149"/>
    </source>
</evidence>
<dbReference type="OrthoDB" id="444145at2759"/>
<dbReference type="InterPro" id="IPR051693">
    <property type="entry name" value="UPF0046_metallophosphoest"/>
</dbReference>
<dbReference type="OMA" id="HENNSGW"/>
<dbReference type="PANTHER" id="PTHR12905:SF0">
    <property type="entry name" value="CALCINEURIN-LIKE PHOSPHOESTERASE DOMAIN-CONTAINING PROTEIN"/>
    <property type="match status" value="1"/>
</dbReference>
<comment type="caution">
    <text evidence="3">The sequence shown here is derived from an EMBL/GenBank/DDBJ whole genome shotgun (WGS) entry which is preliminary data.</text>
</comment>
<evidence type="ECO:0000313" key="3">
    <source>
        <dbReference type="EMBL" id="CAE8639441.1"/>
    </source>
</evidence>
<dbReference type="InterPro" id="IPR004843">
    <property type="entry name" value="Calcineurin-like_PHP"/>
</dbReference>
<evidence type="ECO:0000313" key="4">
    <source>
        <dbReference type="Proteomes" id="UP000654075"/>
    </source>
</evidence>
<keyword evidence="1" id="KW-0812">Transmembrane</keyword>
<feature type="transmembrane region" description="Helical" evidence="1">
    <location>
        <begin position="12"/>
        <end position="31"/>
    </location>
</feature>
<organism evidence="3 4">
    <name type="scientific">Polarella glacialis</name>
    <name type="common">Dinoflagellate</name>
    <dbReference type="NCBI Taxonomy" id="89957"/>
    <lineage>
        <taxon>Eukaryota</taxon>
        <taxon>Sar</taxon>
        <taxon>Alveolata</taxon>
        <taxon>Dinophyceae</taxon>
        <taxon>Suessiales</taxon>
        <taxon>Suessiaceae</taxon>
        <taxon>Polarella</taxon>
    </lineage>
</organism>
<dbReference type="GO" id="GO:0016787">
    <property type="term" value="F:hydrolase activity"/>
    <property type="evidence" value="ECO:0007669"/>
    <property type="project" value="InterPro"/>
</dbReference>
<feature type="domain" description="Calcineurin-like phosphoesterase" evidence="2">
    <location>
        <begin position="70"/>
        <end position="230"/>
    </location>
</feature>
<dbReference type="Proteomes" id="UP000654075">
    <property type="component" value="Unassembled WGS sequence"/>
</dbReference>
<reference evidence="3" key="1">
    <citation type="submission" date="2021-02" db="EMBL/GenBank/DDBJ databases">
        <authorList>
            <person name="Dougan E. K."/>
            <person name="Rhodes N."/>
            <person name="Thang M."/>
            <person name="Chan C."/>
        </authorList>
    </citation>
    <scope>NUCLEOTIDE SEQUENCE</scope>
</reference>
<name>A0A813HMS5_POLGL</name>
<accession>A0A813HMS5</accession>
<keyword evidence="1" id="KW-1133">Transmembrane helix</keyword>
<evidence type="ECO:0000256" key="1">
    <source>
        <dbReference type="SAM" id="Phobius"/>
    </source>
</evidence>
<keyword evidence="1" id="KW-0472">Membrane</keyword>
<dbReference type="SUPFAM" id="SSF56300">
    <property type="entry name" value="Metallo-dependent phosphatases"/>
    <property type="match status" value="1"/>
</dbReference>
<sequence length="274" mass="28929">MPVTSAFGTDGSVVAAAVTCAALLVAAMVRCRNCSKLAGQRPQTVQLLAEASGCARLDWHRNGSSTRRGLRLVCISDTHGHHRELELPAGDVLIHAGDFTLHGKEEQARDFNAWLGEQPHRTKLVVLGNHENNSGWNKSAAELLSNATLLRQSGCHVKVKGSEDLRVFGTDFFWPCPSGNPNFAEIPLDTDVLIAHGPALGCADGGRGCPSLLEAVQRIKPELVVSGHVHFARGAASLQLARGGHGPTILLNAANCGSGKLERALAGGPIIVDI</sequence>
<dbReference type="Pfam" id="PF00149">
    <property type="entry name" value="Metallophos"/>
    <property type="match status" value="1"/>
</dbReference>
<dbReference type="AlphaFoldDB" id="A0A813HMS5"/>
<keyword evidence="4" id="KW-1185">Reference proteome</keyword>